<keyword evidence="2" id="KW-1185">Reference proteome</keyword>
<dbReference type="AlphaFoldDB" id="A0AAV1N6Z5"/>
<gene>
    <name evidence="1" type="ORF">FSCOSCO3_A025299</name>
</gene>
<accession>A0AAV1N6Z5</accession>
<dbReference type="Proteomes" id="UP001314229">
    <property type="component" value="Unassembled WGS sequence"/>
</dbReference>
<sequence>MDVWMLEHTCGKQEVFGYEGLRPCGLLLHIYKSPGTHPGVSALSQSGKAEDIRGPSVCCSPFILPIIPHQARMTL</sequence>
<protein>
    <submittedName>
        <fullName evidence="1">Uncharacterized protein</fullName>
    </submittedName>
</protein>
<proteinExistence type="predicted"/>
<dbReference type="EMBL" id="CAWUFR010000021">
    <property type="protein sequence ID" value="CAK6955260.1"/>
    <property type="molecule type" value="Genomic_DNA"/>
</dbReference>
<organism evidence="1 2">
    <name type="scientific">Scomber scombrus</name>
    <name type="common">Atlantic mackerel</name>
    <name type="synonym">Scomber vernalis</name>
    <dbReference type="NCBI Taxonomy" id="13677"/>
    <lineage>
        <taxon>Eukaryota</taxon>
        <taxon>Metazoa</taxon>
        <taxon>Chordata</taxon>
        <taxon>Craniata</taxon>
        <taxon>Vertebrata</taxon>
        <taxon>Euteleostomi</taxon>
        <taxon>Actinopterygii</taxon>
        <taxon>Neopterygii</taxon>
        <taxon>Teleostei</taxon>
        <taxon>Neoteleostei</taxon>
        <taxon>Acanthomorphata</taxon>
        <taxon>Pelagiaria</taxon>
        <taxon>Scombriformes</taxon>
        <taxon>Scombridae</taxon>
        <taxon>Scomber</taxon>
    </lineage>
</organism>
<evidence type="ECO:0000313" key="1">
    <source>
        <dbReference type="EMBL" id="CAK6955260.1"/>
    </source>
</evidence>
<reference evidence="1 2" key="1">
    <citation type="submission" date="2024-01" db="EMBL/GenBank/DDBJ databases">
        <authorList>
            <person name="Alioto T."/>
            <person name="Alioto T."/>
            <person name="Gomez Garrido J."/>
        </authorList>
    </citation>
    <scope>NUCLEOTIDE SEQUENCE [LARGE SCALE GENOMIC DNA]</scope>
</reference>
<evidence type="ECO:0000313" key="2">
    <source>
        <dbReference type="Proteomes" id="UP001314229"/>
    </source>
</evidence>
<name>A0AAV1N6Z5_SCOSC</name>
<comment type="caution">
    <text evidence="1">The sequence shown here is derived from an EMBL/GenBank/DDBJ whole genome shotgun (WGS) entry which is preliminary data.</text>
</comment>